<dbReference type="PANTHER" id="PTHR10192">
    <property type="entry name" value="MOLYBDOPTERIN BIOSYNTHESIS PROTEIN"/>
    <property type="match status" value="1"/>
</dbReference>
<evidence type="ECO:0000256" key="12">
    <source>
        <dbReference type="ARBA" id="ARBA00047317"/>
    </source>
</evidence>
<dbReference type="Pfam" id="PF03454">
    <property type="entry name" value="MoeA_C"/>
    <property type="match status" value="1"/>
</dbReference>
<comment type="catalytic activity">
    <reaction evidence="12">
        <text>adenylyl-molybdopterin + molybdate = Mo-molybdopterin + AMP + H(+)</text>
        <dbReference type="Rhea" id="RHEA:35047"/>
        <dbReference type="ChEBI" id="CHEBI:15378"/>
        <dbReference type="ChEBI" id="CHEBI:36264"/>
        <dbReference type="ChEBI" id="CHEBI:62727"/>
        <dbReference type="ChEBI" id="CHEBI:71302"/>
        <dbReference type="ChEBI" id="CHEBI:456215"/>
        <dbReference type="EC" id="2.10.1.1"/>
    </reaction>
</comment>
<evidence type="ECO:0000256" key="13">
    <source>
        <dbReference type="RuleBase" id="RU365090"/>
    </source>
</evidence>
<evidence type="ECO:0000256" key="9">
    <source>
        <dbReference type="ARBA" id="ARBA00022723"/>
    </source>
</evidence>
<evidence type="ECO:0000256" key="7">
    <source>
        <dbReference type="ARBA" id="ARBA00022505"/>
    </source>
</evidence>
<dbReference type="FunFam" id="3.40.980.10:FF:000004">
    <property type="entry name" value="Molybdopterin molybdenumtransferase"/>
    <property type="match status" value="1"/>
</dbReference>
<comment type="similarity">
    <text evidence="4 13">Belongs to the MoeA family.</text>
</comment>
<evidence type="ECO:0000256" key="5">
    <source>
        <dbReference type="ARBA" id="ARBA00013269"/>
    </source>
</evidence>
<organism evidence="16 17">
    <name type="scientific">Aquisalimonas asiatica</name>
    <dbReference type="NCBI Taxonomy" id="406100"/>
    <lineage>
        <taxon>Bacteria</taxon>
        <taxon>Pseudomonadati</taxon>
        <taxon>Pseudomonadota</taxon>
        <taxon>Gammaproteobacteria</taxon>
        <taxon>Chromatiales</taxon>
        <taxon>Ectothiorhodospiraceae</taxon>
        <taxon>Aquisalimonas</taxon>
    </lineage>
</organism>
<dbReference type="NCBIfam" id="NF045515">
    <property type="entry name" value="Glp_gephyrin"/>
    <property type="match status" value="1"/>
</dbReference>
<keyword evidence="9 13" id="KW-0479">Metal-binding</keyword>
<dbReference type="GO" id="GO:0006777">
    <property type="term" value="P:Mo-molybdopterin cofactor biosynthetic process"/>
    <property type="evidence" value="ECO:0007669"/>
    <property type="project" value="UniProtKB-UniRule"/>
</dbReference>
<dbReference type="InterPro" id="IPR038987">
    <property type="entry name" value="MoeA-like"/>
</dbReference>
<dbReference type="InterPro" id="IPR036425">
    <property type="entry name" value="MoaB/Mog-like_dom_sf"/>
</dbReference>
<dbReference type="OrthoDB" id="9804758at2"/>
<comment type="cofactor">
    <cofactor evidence="1 13">
        <name>Mg(2+)</name>
        <dbReference type="ChEBI" id="CHEBI:18420"/>
    </cofactor>
</comment>
<keyword evidence="17" id="KW-1185">Reference proteome</keyword>
<evidence type="ECO:0000256" key="6">
    <source>
        <dbReference type="ARBA" id="ARBA00021108"/>
    </source>
</evidence>
<dbReference type="PANTHER" id="PTHR10192:SF5">
    <property type="entry name" value="GEPHYRIN"/>
    <property type="match status" value="1"/>
</dbReference>
<name>A0A1H8RLK6_9GAMM</name>
<proteinExistence type="inferred from homology"/>
<dbReference type="FunFam" id="2.40.340.10:FF:000003">
    <property type="entry name" value="Molybdopterin molybdenumtransferase"/>
    <property type="match status" value="1"/>
</dbReference>
<evidence type="ECO:0000256" key="10">
    <source>
        <dbReference type="ARBA" id="ARBA00022842"/>
    </source>
</evidence>
<evidence type="ECO:0000313" key="16">
    <source>
        <dbReference type="EMBL" id="SEO67058.1"/>
    </source>
</evidence>
<dbReference type="Pfam" id="PF03453">
    <property type="entry name" value="MoeA_N"/>
    <property type="match status" value="1"/>
</dbReference>
<dbReference type="InterPro" id="IPR036688">
    <property type="entry name" value="MoeA_C_domain_IV_sf"/>
</dbReference>
<evidence type="ECO:0000256" key="4">
    <source>
        <dbReference type="ARBA" id="ARBA00010763"/>
    </source>
</evidence>
<dbReference type="EC" id="2.10.1.1" evidence="5 13"/>
<dbReference type="RefSeq" id="WP_091640594.1">
    <property type="nucleotide sequence ID" value="NZ_FOEG01000002.1"/>
</dbReference>
<dbReference type="InterPro" id="IPR036135">
    <property type="entry name" value="MoeA_linker/N_sf"/>
</dbReference>
<dbReference type="SMART" id="SM00852">
    <property type="entry name" value="MoCF_biosynth"/>
    <property type="match status" value="1"/>
</dbReference>
<dbReference type="SUPFAM" id="SSF53218">
    <property type="entry name" value="Molybdenum cofactor biosynthesis proteins"/>
    <property type="match status" value="1"/>
</dbReference>
<dbReference type="UniPathway" id="UPA00344"/>
<keyword evidence="10 13" id="KW-0460">Magnesium</keyword>
<evidence type="ECO:0000256" key="8">
    <source>
        <dbReference type="ARBA" id="ARBA00022679"/>
    </source>
</evidence>
<accession>A0A1H8RLK6</accession>
<protein>
    <recommendedName>
        <fullName evidence="6 13">Molybdopterin molybdenumtransferase</fullName>
        <ecNumber evidence="5 13">2.10.1.1</ecNumber>
    </recommendedName>
</protein>
<dbReference type="EMBL" id="FOEG01000002">
    <property type="protein sequence ID" value="SEO67058.1"/>
    <property type="molecule type" value="Genomic_DNA"/>
</dbReference>
<dbReference type="GO" id="GO:0046872">
    <property type="term" value="F:metal ion binding"/>
    <property type="evidence" value="ECO:0007669"/>
    <property type="project" value="UniProtKB-UniRule"/>
</dbReference>
<comment type="function">
    <text evidence="2 13">Catalyzes the insertion of molybdate into adenylated molybdopterin with the concomitant release of AMP.</text>
</comment>
<evidence type="ECO:0000256" key="11">
    <source>
        <dbReference type="ARBA" id="ARBA00023150"/>
    </source>
</evidence>
<evidence type="ECO:0000256" key="2">
    <source>
        <dbReference type="ARBA" id="ARBA00002901"/>
    </source>
</evidence>
<keyword evidence="8 13" id="KW-0808">Transferase</keyword>
<dbReference type="Gene3D" id="3.90.105.10">
    <property type="entry name" value="Molybdopterin biosynthesis moea protein, domain 2"/>
    <property type="match status" value="1"/>
</dbReference>
<evidence type="ECO:0000313" key="17">
    <source>
        <dbReference type="Proteomes" id="UP000199657"/>
    </source>
</evidence>
<comment type="pathway">
    <text evidence="3 13">Cofactor biosynthesis; molybdopterin biosynthesis.</text>
</comment>
<dbReference type="Gene3D" id="2.170.190.11">
    <property type="entry name" value="Molybdopterin biosynthesis moea protein, domain 3"/>
    <property type="match status" value="1"/>
</dbReference>
<dbReference type="InterPro" id="IPR001453">
    <property type="entry name" value="MoaB/Mog_dom"/>
</dbReference>
<keyword evidence="7 13" id="KW-0500">Molybdenum</keyword>
<dbReference type="SUPFAM" id="SSF63867">
    <property type="entry name" value="MoeA C-terminal domain-like"/>
    <property type="match status" value="1"/>
</dbReference>
<dbReference type="GO" id="GO:0061599">
    <property type="term" value="F:molybdopterin molybdotransferase activity"/>
    <property type="evidence" value="ECO:0007669"/>
    <property type="project" value="UniProtKB-UniRule"/>
</dbReference>
<reference evidence="16 17" key="1">
    <citation type="submission" date="2016-10" db="EMBL/GenBank/DDBJ databases">
        <authorList>
            <person name="de Groot N.N."/>
        </authorList>
    </citation>
    <scope>NUCLEOTIDE SEQUENCE [LARGE SCALE GENOMIC DNA]</scope>
    <source>
        <strain evidence="16 17">CGMCC 1.6291</strain>
    </source>
</reference>
<evidence type="ECO:0000256" key="14">
    <source>
        <dbReference type="SAM" id="MobiDB-lite"/>
    </source>
</evidence>
<dbReference type="NCBIfam" id="TIGR00177">
    <property type="entry name" value="molyb_syn"/>
    <property type="match status" value="1"/>
</dbReference>
<keyword evidence="11 13" id="KW-0501">Molybdenum cofactor biosynthesis</keyword>
<dbReference type="Proteomes" id="UP000199657">
    <property type="component" value="Unassembled WGS sequence"/>
</dbReference>
<dbReference type="SUPFAM" id="SSF63882">
    <property type="entry name" value="MoeA N-terminal region -like"/>
    <property type="match status" value="1"/>
</dbReference>
<evidence type="ECO:0000256" key="1">
    <source>
        <dbReference type="ARBA" id="ARBA00001946"/>
    </source>
</evidence>
<dbReference type="Gene3D" id="2.40.340.10">
    <property type="entry name" value="MoeA, C-terminal, domain IV"/>
    <property type="match status" value="1"/>
</dbReference>
<dbReference type="InterPro" id="IPR005110">
    <property type="entry name" value="MoeA_linker/N"/>
</dbReference>
<dbReference type="Gene3D" id="3.40.980.10">
    <property type="entry name" value="MoaB/Mog-like domain"/>
    <property type="match status" value="1"/>
</dbReference>
<dbReference type="AlphaFoldDB" id="A0A1H8RLK6"/>
<dbReference type="InterPro" id="IPR005111">
    <property type="entry name" value="MoeA_C_domain_IV"/>
</dbReference>
<dbReference type="Pfam" id="PF00994">
    <property type="entry name" value="MoCF_biosynth"/>
    <property type="match status" value="1"/>
</dbReference>
<gene>
    <name evidence="16" type="ORF">SAMN04488052_10294</name>
</gene>
<feature type="region of interest" description="Disordered" evidence="14">
    <location>
        <begin position="1"/>
        <end position="22"/>
    </location>
</feature>
<evidence type="ECO:0000259" key="15">
    <source>
        <dbReference type="SMART" id="SM00852"/>
    </source>
</evidence>
<feature type="domain" description="MoaB/Mog" evidence="15">
    <location>
        <begin position="198"/>
        <end position="335"/>
    </location>
</feature>
<evidence type="ECO:0000256" key="3">
    <source>
        <dbReference type="ARBA" id="ARBA00005046"/>
    </source>
</evidence>
<dbReference type="CDD" id="cd00887">
    <property type="entry name" value="MoeA"/>
    <property type="match status" value="1"/>
</dbReference>
<dbReference type="STRING" id="406100.SAMN04488052_10294"/>
<sequence>MTESDNPIQDDPSCRSDHDPQSLPVSAAWERIRTDLAPVAGVERVSTRLALGRVLAEPVTSDIDVPAHDNAAMDGYALRGGDIPSEGSATLRCIGTVMAGHTLDGSLQAGDCVRIMTGAPMPAGADTVVMQENVRRDADQVVIAAGETAGQNVRPAGEDLRRGETVLAAGQRIGTAELGMLGSLGLVEVPVYRRLRVAFFSTGDELRTAGSSLDPGQIYDSNRYTLYAALQALGAEATDMGVIADDPDAMEQAFADAASFADAVITSGGVSVGEADFVKDIMNRLGQVGFWKIAMRPGRPLAFGTIGNARFFGLPGNPVSVVATWYQFVQPALRRMMGEDPEPPTTFRVRTATALRKRPGRTEFQRGILRRDDAGELVVTTTGSQGSGILRSVSLADCFIVLPHDSGDVAAGTMVDVQPFHGVMG</sequence>
<dbReference type="GO" id="GO:0005829">
    <property type="term" value="C:cytosol"/>
    <property type="evidence" value="ECO:0007669"/>
    <property type="project" value="TreeGrafter"/>
</dbReference>